<dbReference type="AlphaFoldDB" id="E7D1L8"/>
<name>E7D1L8_LATHE</name>
<dbReference type="EMBL" id="HQ005968">
    <property type="protein sequence ID" value="ADV40262.1"/>
    <property type="molecule type" value="mRNA"/>
</dbReference>
<accession>E7D1L8</accession>
<evidence type="ECO:0000313" key="1">
    <source>
        <dbReference type="EMBL" id="ADV40262.1"/>
    </source>
</evidence>
<feature type="non-terminal residue" evidence="1">
    <location>
        <position position="101"/>
    </location>
</feature>
<reference evidence="1" key="1">
    <citation type="submission" date="2010-07" db="EMBL/GenBank/DDBJ databases">
        <title>Identification of Proteins Involved in Black Widow Spider Wrapping Silk Fibers.</title>
        <authorList>
            <person name="Nguyen A."/>
            <person name="Verduzco A."/>
            <person name="Vierra C."/>
        </authorList>
    </citation>
    <scope>NUCLEOTIDE SEQUENCE</scope>
</reference>
<proteinExistence type="evidence at transcript level"/>
<feature type="non-terminal residue" evidence="1">
    <location>
        <position position="1"/>
    </location>
</feature>
<sequence>RNKHEAFLGPCFLLSHRHRSWAISLRNTERFGQGLWQTRRFHANLRSQRRLRPGPMPIWMVLVRQEGRKTTHQIRPRKARLHGQATINNITKVFQTSIKMT</sequence>
<organism evidence="1">
    <name type="scientific">Latrodectus hesperus</name>
    <name type="common">Western black widow spider</name>
    <dbReference type="NCBI Taxonomy" id="256737"/>
    <lineage>
        <taxon>Eukaryota</taxon>
        <taxon>Metazoa</taxon>
        <taxon>Ecdysozoa</taxon>
        <taxon>Arthropoda</taxon>
        <taxon>Chelicerata</taxon>
        <taxon>Arachnida</taxon>
        <taxon>Araneae</taxon>
        <taxon>Araneomorphae</taxon>
        <taxon>Entelegynae</taxon>
        <taxon>Araneoidea</taxon>
        <taxon>Theridiidae</taxon>
        <taxon>Latrodectus</taxon>
    </lineage>
</organism>
<protein>
    <submittedName>
        <fullName evidence="1">Uncharacterized protein</fullName>
    </submittedName>
</protein>